<feature type="transmembrane region" description="Helical" evidence="9">
    <location>
        <begin position="14"/>
        <end position="33"/>
    </location>
</feature>
<evidence type="ECO:0000256" key="8">
    <source>
        <dbReference type="ARBA" id="ARBA00023136"/>
    </source>
</evidence>
<evidence type="ECO:0000256" key="7">
    <source>
        <dbReference type="ARBA" id="ARBA00023034"/>
    </source>
</evidence>
<keyword evidence="7" id="KW-0333">Golgi apparatus</keyword>
<feature type="domain" description="Trichome birefringence-like C-terminal" evidence="10">
    <location>
        <begin position="132"/>
        <end position="422"/>
    </location>
</feature>
<dbReference type="Pfam" id="PF14416">
    <property type="entry name" value="PMR5N"/>
    <property type="match status" value="1"/>
</dbReference>
<evidence type="ECO:0000259" key="10">
    <source>
        <dbReference type="Pfam" id="PF13839"/>
    </source>
</evidence>
<evidence type="ECO:0000256" key="5">
    <source>
        <dbReference type="ARBA" id="ARBA00022968"/>
    </source>
</evidence>
<evidence type="ECO:0008006" key="14">
    <source>
        <dbReference type="Google" id="ProtNLM"/>
    </source>
</evidence>
<name>A0A921QDB8_SORBI</name>
<keyword evidence="6 9" id="KW-1133">Transmembrane helix</keyword>
<feature type="domain" description="Trichome birefringence-like N-terminal" evidence="11">
    <location>
        <begin position="77"/>
        <end position="131"/>
    </location>
</feature>
<dbReference type="Pfam" id="PF13839">
    <property type="entry name" value="PC-Esterase"/>
    <property type="match status" value="1"/>
</dbReference>
<protein>
    <recommendedName>
        <fullName evidence="14">Trichome birefringence-like N-terminal domain-containing protein</fullName>
    </recommendedName>
</protein>
<keyword evidence="4 9" id="KW-0812">Transmembrane</keyword>
<dbReference type="Proteomes" id="UP000807115">
    <property type="component" value="Chromosome 8"/>
</dbReference>
<dbReference type="EMBL" id="CM027687">
    <property type="protein sequence ID" value="KAG0519661.1"/>
    <property type="molecule type" value="Genomic_DNA"/>
</dbReference>
<evidence type="ECO:0000313" key="12">
    <source>
        <dbReference type="EMBL" id="KAG0519661.1"/>
    </source>
</evidence>
<evidence type="ECO:0000256" key="3">
    <source>
        <dbReference type="ARBA" id="ARBA00022679"/>
    </source>
</evidence>
<keyword evidence="5" id="KW-0735">Signal-anchor</keyword>
<comment type="subcellular location">
    <subcellularLocation>
        <location evidence="1">Golgi apparatus membrane</location>
        <topology evidence="1">Single-pass type II membrane protein</topology>
    </subcellularLocation>
</comment>
<keyword evidence="3" id="KW-0808">Transferase</keyword>
<accession>A0A921QDB8</accession>
<gene>
    <name evidence="12" type="ORF">BDA96_08G006100</name>
</gene>
<dbReference type="InterPro" id="IPR029962">
    <property type="entry name" value="TBL"/>
</dbReference>
<reference evidence="12" key="2">
    <citation type="submission" date="2020-10" db="EMBL/GenBank/DDBJ databases">
        <authorList>
            <person name="Cooper E.A."/>
            <person name="Brenton Z.W."/>
            <person name="Flinn B.S."/>
            <person name="Jenkins J."/>
            <person name="Shu S."/>
            <person name="Flowers D."/>
            <person name="Luo F."/>
            <person name="Wang Y."/>
            <person name="Xia P."/>
            <person name="Barry K."/>
            <person name="Daum C."/>
            <person name="Lipzen A."/>
            <person name="Yoshinaga Y."/>
            <person name="Schmutz J."/>
            <person name="Saski C."/>
            <person name="Vermerris W."/>
            <person name="Kresovich S."/>
        </authorList>
    </citation>
    <scope>NUCLEOTIDE SEQUENCE</scope>
</reference>
<proteinExistence type="inferred from homology"/>
<keyword evidence="8 9" id="KW-0472">Membrane</keyword>
<dbReference type="PANTHER" id="PTHR32285:SF233">
    <property type="entry name" value="PROTEIN TRICHOME BIREFRINGENCE-LIKE 34"/>
    <property type="match status" value="1"/>
</dbReference>
<comment type="similarity">
    <text evidence="2">Belongs to the PC-esterase family. TBL subfamily.</text>
</comment>
<dbReference type="AlphaFoldDB" id="A0A921QDB8"/>
<dbReference type="InterPro" id="IPR026057">
    <property type="entry name" value="TBL_C"/>
</dbReference>
<evidence type="ECO:0000256" key="9">
    <source>
        <dbReference type="SAM" id="Phobius"/>
    </source>
</evidence>
<evidence type="ECO:0000259" key="11">
    <source>
        <dbReference type="Pfam" id="PF14416"/>
    </source>
</evidence>
<evidence type="ECO:0000313" key="13">
    <source>
        <dbReference type="Proteomes" id="UP000807115"/>
    </source>
</evidence>
<dbReference type="InterPro" id="IPR025846">
    <property type="entry name" value="TBL_N"/>
</dbReference>
<evidence type="ECO:0000256" key="1">
    <source>
        <dbReference type="ARBA" id="ARBA00004323"/>
    </source>
</evidence>
<evidence type="ECO:0000256" key="2">
    <source>
        <dbReference type="ARBA" id="ARBA00007727"/>
    </source>
</evidence>
<comment type="caution">
    <text evidence="12">The sequence shown here is derived from an EMBL/GenBank/DDBJ whole genome shotgun (WGS) entry which is preliminary data.</text>
</comment>
<dbReference type="PANTHER" id="PTHR32285">
    <property type="entry name" value="PROTEIN TRICHOME BIREFRINGENCE-LIKE 9-RELATED"/>
    <property type="match status" value="1"/>
</dbReference>
<evidence type="ECO:0000256" key="4">
    <source>
        <dbReference type="ARBA" id="ARBA00022692"/>
    </source>
</evidence>
<dbReference type="GO" id="GO:0000139">
    <property type="term" value="C:Golgi membrane"/>
    <property type="evidence" value="ECO:0007669"/>
    <property type="project" value="UniProtKB-SubCell"/>
</dbReference>
<reference evidence="12" key="1">
    <citation type="journal article" date="2019" name="BMC Genomics">
        <title>A new reference genome for Sorghum bicolor reveals high levels of sequence similarity between sweet and grain genotypes: implications for the genetics of sugar metabolism.</title>
        <authorList>
            <person name="Cooper E.A."/>
            <person name="Brenton Z.W."/>
            <person name="Flinn B.S."/>
            <person name="Jenkins J."/>
            <person name="Shu S."/>
            <person name="Flowers D."/>
            <person name="Luo F."/>
            <person name="Wang Y."/>
            <person name="Xia P."/>
            <person name="Barry K."/>
            <person name="Daum C."/>
            <person name="Lipzen A."/>
            <person name="Yoshinaga Y."/>
            <person name="Schmutz J."/>
            <person name="Saski C."/>
            <person name="Vermerris W."/>
            <person name="Kresovich S."/>
        </authorList>
    </citation>
    <scope>NUCLEOTIDE SEQUENCE</scope>
</reference>
<dbReference type="GO" id="GO:1990538">
    <property type="term" value="F:xylan O-acetyltransferase activity"/>
    <property type="evidence" value="ECO:0007669"/>
    <property type="project" value="UniProtKB-ARBA"/>
</dbReference>
<evidence type="ECO:0000256" key="6">
    <source>
        <dbReference type="ARBA" id="ARBA00022989"/>
    </source>
</evidence>
<sequence>MTNLSSQIGELRSVIINSLVAFSIIVSFIILFYQGQKVQLVPMAVKHKHQEMQDKMAAEHHEQRGELSLSVPDPGREECNWSTGRWVYDNVSRPLYSGLKCTFIFPELACDKYGRKDVMYQHWRWQPHGCDLPRFDAIRLLEKLRNKRLVFVGDSLNRNQWVSLVCMVEASIPDARHKMRSINGSLISFKALEYNATIDFYWSPLLLESNSDNPIIHRVEYRIIRADKIEKHASFWRDADIIIFNSYVWWRKHKADMRMKVMYGSFEDGDARLDEVEMIDGFEIALKKLREWLGKNIDKNKTRIFFAGSSPTHSWASNWGGEGKNKCLNETEPIYKVGYKAADYSMMEKAKSYFGTLEEKGIHIQILNITELSDYRKDGHPTVFRKQFAPLTKEQIMNPASYADCIHWCLPGVPDVWNEFLYGYLMYK</sequence>
<organism evidence="12 13">
    <name type="scientific">Sorghum bicolor</name>
    <name type="common">Sorghum</name>
    <name type="synonym">Sorghum vulgare</name>
    <dbReference type="NCBI Taxonomy" id="4558"/>
    <lineage>
        <taxon>Eukaryota</taxon>
        <taxon>Viridiplantae</taxon>
        <taxon>Streptophyta</taxon>
        <taxon>Embryophyta</taxon>
        <taxon>Tracheophyta</taxon>
        <taxon>Spermatophyta</taxon>
        <taxon>Magnoliopsida</taxon>
        <taxon>Liliopsida</taxon>
        <taxon>Poales</taxon>
        <taxon>Poaceae</taxon>
        <taxon>PACMAD clade</taxon>
        <taxon>Panicoideae</taxon>
        <taxon>Andropogonodae</taxon>
        <taxon>Andropogoneae</taxon>
        <taxon>Sorghinae</taxon>
        <taxon>Sorghum</taxon>
    </lineage>
</organism>